<feature type="chain" id="PRO_5046581320" evidence="5">
    <location>
        <begin position="26"/>
        <end position="951"/>
    </location>
</feature>
<dbReference type="InterPro" id="IPR037066">
    <property type="entry name" value="Plug_dom_sf"/>
</dbReference>
<dbReference type="SUPFAM" id="SSF49464">
    <property type="entry name" value="Carboxypeptidase regulatory domain-like"/>
    <property type="match status" value="1"/>
</dbReference>
<dbReference type="RefSeq" id="WP_196939178.1">
    <property type="nucleotide sequence ID" value="NZ_MU158689.1"/>
</dbReference>
<keyword evidence="5" id="KW-0732">Signal</keyword>
<keyword evidence="8" id="KW-0675">Receptor</keyword>
<evidence type="ECO:0000256" key="5">
    <source>
        <dbReference type="SAM" id="SignalP"/>
    </source>
</evidence>
<dbReference type="PANTHER" id="PTHR40980:SF5">
    <property type="entry name" value="TONB-DEPENDENT RECEPTOR"/>
    <property type="match status" value="1"/>
</dbReference>
<keyword evidence="9" id="KW-1185">Reference proteome</keyword>
<accession>A0ABR9T2A2</accession>
<keyword evidence="3" id="KW-0998">Cell outer membrane</keyword>
<protein>
    <submittedName>
        <fullName evidence="8">TonB-dependent receptor</fullName>
    </submittedName>
</protein>
<evidence type="ECO:0000256" key="2">
    <source>
        <dbReference type="ARBA" id="ARBA00023136"/>
    </source>
</evidence>
<dbReference type="InterPro" id="IPR008969">
    <property type="entry name" value="CarboxyPept-like_regulatory"/>
</dbReference>
<comment type="caution">
    <text evidence="8">The sequence shown here is derived from an EMBL/GenBank/DDBJ whole genome shotgun (WGS) entry which is preliminary data.</text>
</comment>
<reference evidence="8 9" key="1">
    <citation type="submission" date="2018-02" db="EMBL/GenBank/DDBJ databases">
        <title>Sphingobacterium KA21.</title>
        <authorList>
            <person name="Vasarhelyi B.M."/>
            <person name="Deshmukh S."/>
            <person name="Balint B."/>
            <person name="Kukolya J."/>
        </authorList>
    </citation>
    <scope>NUCLEOTIDE SEQUENCE [LARGE SCALE GENOMIC DNA]</scope>
    <source>
        <strain evidence="8 9">Ka21</strain>
    </source>
</reference>
<comment type="subcellular location">
    <subcellularLocation>
        <location evidence="1 4">Cell outer membrane</location>
    </subcellularLocation>
</comment>
<feature type="domain" description="TonB-dependent receptor-like beta-barrel" evidence="6">
    <location>
        <begin position="485"/>
        <end position="917"/>
    </location>
</feature>
<dbReference type="EMBL" id="PSKQ01000007">
    <property type="protein sequence ID" value="MBE8719209.1"/>
    <property type="molecule type" value="Genomic_DNA"/>
</dbReference>
<dbReference type="PANTHER" id="PTHR40980">
    <property type="entry name" value="PLUG DOMAIN-CONTAINING PROTEIN"/>
    <property type="match status" value="1"/>
</dbReference>
<dbReference type="Gene3D" id="2.40.170.20">
    <property type="entry name" value="TonB-dependent receptor, beta-barrel domain"/>
    <property type="match status" value="1"/>
</dbReference>
<evidence type="ECO:0000256" key="3">
    <source>
        <dbReference type="ARBA" id="ARBA00023237"/>
    </source>
</evidence>
<dbReference type="Pfam" id="PF07715">
    <property type="entry name" value="Plug"/>
    <property type="match status" value="1"/>
</dbReference>
<organism evidence="8 9">
    <name type="scientific">Sphingobacterium pedocola</name>
    <dbReference type="NCBI Taxonomy" id="2082722"/>
    <lineage>
        <taxon>Bacteria</taxon>
        <taxon>Pseudomonadati</taxon>
        <taxon>Bacteroidota</taxon>
        <taxon>Sphingobacteriia</taxon>
        <taxon>Sphingobacteriales</taxon>
        <taxon>Sphingobacteriaceae</taxon>
        <taxon>Sphingobacterium</taxon>
    </lineage>
</organism>
<dbReference type="InterPro" id="IPR000531">
    <property type="entry name" value="Beta-barrel_TonB"/>
</dbReference>
<sequence>MKLNLNIKRASLLLLGIIVCSVVSAQKVDPKGNILPKNSNKQDTTKTLNAQQKNSASVADGVSASGSTLGIRGRIIDVETMKPISGVSVSLADNSKATSTNENGEFIIPVNKKGIYEIVSSYLGYTKEITPIVLADKNWENVSIVLVNESSTLDEVVVTRRRIQASEIALLEERKNSNLFVEKIGAQELSRKGVGDAAAAVSQLSGVSRQEGSTQVYVRGLGDRYISTSLNGLPVPSSDPNLKNIALDIFTTDVVDYVGVDKSHHSSLSGDFGGATVNIGSKDFTGDRLFEVSLGSTINTNALKQWDNFYLQDGPNFFGYSDYNAPADAQGSYHFKNGWDPKKKTVTPLNFAVKAGDSFKVGEEGRLSLFAVVNFANGYGARDGVNSSFSAQGAPLKALNQSQQNYTANTTGMLNANYQINAKHKLTYNFMYVNAGNHYRDMFTGFIRDAGVDAENYRGTVNRSTFSSTQLLINQLLGKHTLTDKLELDWGLAYNNVKGDMPDRLQSMYSETTDGDHYFIRINAADNHRYTYYLKENELAANVSASYKLGADKGKFTVGYNGRMKERSFDVMQLNFNILDGQQGTTKIDPSNLDQYLGASGYGSFYNIVGLAGNAFQNYNGDQDIHAAYANIDYKLTESLTGVLGMRYENIKQYVDFYSIEYSRGNNTLKKNGFLPSLNLKYTLNDKNNLRLGASKTYTLPQFKERARFPYEEVTQTIVGNQYLYASDNYNLDLKWEMFPKDGELYSVTAFGKYIENPINEIMVSSSANDISYANTGDKGYVYGVEVEAKKYLMNLVNDKLSIGFNTAIMKTDQKFDPDKVRNETEGLINIDPTQVSSKFTGASDFIVNADVSYLKSFDNNRNLTATLLYNYYSDKLNAVGTNGRGNWVDKGLGTLDFVLKSKVTRHIGVDLAARNILNPSFERWQENEVPIQVMSYKRGAFFSLGVNYKF</sequence>
<dbReference type="Pfam" id="PF00593">
    <property type="entry name" value="TonB_dep_Rec_b-barrel"/>
    <property type="match status" value="1"/>
</dbReference>
<evidence type="ECO:0000256" key="1">
    <source>
        <dbReference type="ARBA" id="ARBA00004442"/>
    </source>
</evidence>
<dbReference type="InterPro" id="IPR012910">
    <property type="entry name" value="Plug_dom"/>
</dbReference>
<dbReference type="Proteomes" id="UP000618319">
    <property type="component" value="Unassembled WGS sequence"/>
</dbReference>
<evidence type="ECO:0000256" key="4">
    <source>
        <dbReference type="RuleBase" id="RU003357"/>
    </source>
</evidence>
<keyword evidence="2 4" id="KW-0472">Membrane</keyword>
<name>A0ABR9T2A2_9SPHI</name>
<dbReference type="Pfam" id="PF13715">
    <property type="entry name" value="CarbopepD_reg_2"/>
    <property type="match status" value="1"/>
</dbReference>
<dbReference type="Gene3D" id="2.60.40.1120">
    <property type="entry name" value="Carboxypeptidase-like, regulatory domain"/>
    <property type="match status" value="1"/>
</dbReference>
<dbReference type="SUPFAM" id="SSF56935">
    <property type="entry name" value="Porins"/>
    <property type="match status" value="1"/>
</dbReference>
<proteinExistence type="inferred from homology"/>
<evidence type="ECO:0000313" key="8">
    <source>
        <dbReference type="EMBL" id="MBE8719209.1"/>
    </source>
</evidence>
<dbReference type="InterPro" id="IPR036942">
    <property type="entry name" value="Beta-barrel_TonB_sf"/>
</dbReference>
<evidence type="ECO:0000259" key="6">
    <source>
        <dbReference type="Pfam" id="PF00593"/>
    </source>
</evidence>
<feature type="domain" description="TonB-dependent receptor plug" evidence="7">
    <location>
        <begin position="181"/>
        <end position="273"/>
    </location>
</feature>
<feature type="signal peptide" evidence="5">
    <location>
        <begin position="1"/>
        <end position="25"/>
    </location>
</feature>
<gene>
    <name evidence="8" type="ORF">C4F40_00510</name>
</gene>
<keyword evidence="4" id="KW-0798">TonB box</keyword>
<dbReference type="Gene3D" id="2.170.130.10">
    <property type="entry name" value="TonB-dependent receptor, plug domain"/>
    <property type="match status" value="1"/>
</dbReference>
<evidence type="ECO:0000259" key="7">
    <source>
        <dbReference type="Pfam" id="PF07715"/>
    </source>
</evidence>
<evidence type="ECO:0000313" key="9">
    <source>
        <dbReference type="Proteomes" id="UP000618319"/>
    </source>
</evidence>
<comment type="similarity">
    <text evidence="4">Belongs to the TonB-dependent receptor family.</text>
</comment>